<protein>
    <recommendedName>
        <fullName evidence="1">UDP-N-acetylglucosamine diphosphorylase</fullName>
        <ecNumber evidence="1">2.7.7.23</ecNumber>
    </recommendedName>
</protein>
<dbReference type="Pfam" id="PF12804">
    <property type="entry name" value="NTP_transf_3"/>
    <property type="match status" value="1"/>
</dbReference>
<evidence type="ECO:0000256" key="4">
    <source>
        <dbReference type="ARBA" id="ARBA00048493"/>
    </source>
</evidence>
<dbReference type="SUPFAM" id="SSF53448">
    <property type="entry name" value="Nucleotide-diphospho-sugar transferases"/>
    <property type="match status" value="1"/>
</dbReference>
<proteinExistence type="predicted"/>
<gene>
    <name evidence="6" type="ORF">METZ01_LOCUS360316</name>
</gene>
<evidence type="ECO:0000313" key="6">
    <source>
        <dbReference type="EMBL" id="SVD07462.1"/>
    </source>
</evidence>
<dbReference type="GO" id="GO:0003977">
    <property type="term" value="F:UDP-N-acetylglucosamine diphosphorylase activity"/>
    <property type="evidence" value="ECO:0007669"/>
    <property type="project" value="UniProtKB-EC"/>
</dbReference>
<feature type="domain" description="MobA-like NTP transferase" evidence="5">
    <location>
        <begin position="7"/>
        <end position="128"/>
    </location>
</feature>
<reference evidence="6" key="1">
    <citation type="submission" date="2018-05" db="EMBL/GenBank/DDBJ databases">
        <authorList>
            <person name="Lanie J.A."/>
            <person name="Ng W.-L."/>
            <person name="Kazmierczak K.M."/>
            <person name="Andrzejewski T.M."/>
            <person name="Davidsen T.M."/>
            <person name="Wayne K.J."/>
            <person name="Tettelin H."/>
            <person name="Glass J.I."/>
            <person name="Rusch D."/>
            <person name="Podicherti R."/>
            <person name="Tsui H.-C.T."/>
            <person name="Winkler M.E."/>
        </authorList>
    </citation>
    <scope>NUCLEOTIDE SEQUENCE</scope>
</reference>
<dbReference type="InterPro" id="IPR025877">
    <property type="entry name" value="MobA-like_NTP_Trfase"/>
</dbReference>
<organism evidence="6">
    <name type="scientific">marine metagenome</name>
    <dbReference type="NCBI Taxonomy" id="408172"/>
    <lineage>
        <taxon>unclassified sequences</taxon>
        <taxon>metagenomes</taxon>
        <taxon>ecological metagenomes</taxon>
    </lineage>
</organism>
<feature type="non-terminal residue" evidence="6">
    <location>
        <position position="1"/>
    </location>
</feature>
<dbReference type="PANTHER" id="PTHR43584:SF3">
    <property type="entry name" value="BIFUNCTIONAL PROTEIN GLMU"/>
    <property type="match status" value="1"/>
</dbReference>
<dbReference type="AlphaFoldDB" id="A0A382SD37"/>
<keyword evidence="3" id="KW-0548">Nucleotidyltransferase</keyword>
<dbReference type="InterPro" id="IPR050065">
    <property type="entry name" value="GlmU-like"/>
</dbReference>
<dbReference type="PANTHER" id="PTHR43584">
    <property type="entry name" value="NUCLEOTIDYL TRANSFERASE"/>
    <property type="match status" value="1"/>
</dbReference>
<comment type="catalytic activity">
    <reaction evidence="4">
        <text>N-acetyl-alpha-D-glucosamine 1-phosphate + UTP + H(+) = UDP-N-acetyl-alpha-D-glucosamine + diphosphate</text>
        <dbReference type="Rhea" id="RHEA:13509"/>
        <dbReference type="ChEBI" id="CHEBI:15378"/>
        <dbReference type="ChEBI" id="CHEBI:33019"/>
        <dbReference type="ChEBI" id="CHEBI:46398"/>
        <dbReference type="ChEBI" id="CHEBI:57705"/>
        <dbReference type="ChEBI" id="CHEBI:57776"/>
        <dbReference type="EC" id="2.7.7.23"/>
    </reaction>
</comment>
<keyword evidence="2" id="KW-0808">Transferase</keyword>
<dbReference type="InterPro" id="IPR029044">
    <property type="entry name" value="Nucleotide-diphossugar_trans"/>
</dbReference>
<feature type="non-terminal residue" evidence="6">
    <location>
        <position position="276"/>
    </location>
</feature>
<name>A0A382SD37_9ZZZZ</name>
<evidence type="ECO:0000259" key="5">
    <source>
        <dbReference type="Pfam" id="PF12804"/>
    </source>
</evidence>
<evidence type="ECO:0000256" key="2">
    <source>
        <dbReference type="ARBA" id="ARBA00022679"/>
    </source>
</evidence>
<dbReference type="EC" id="2.7.7.23" evidence="1"/>
<dbReference type="Gene3D" id="3.90.550.10">
    <property type="entry name" value="Spore Coat Polysaccharide Biosynthesis Protein SpsA, Chain A"/>
    <property type="match status" value="1"/>
</dbReference>
<accession>A0A382SD37</accession>
<sequence>MSNISTVILAAGKSTRFKSTKSKLLHDLAGLPIIAHVYNIAKKISGRKIIIVCNKYNIRELKSLFSDCIFVIQKKQNGTANAILAAKPYLLNKNFLVLFGDVPLVSIKSIKKLINKFKNKKSSGSMIAFQASDPFGYGRIKIKSNKVLKVVEDFNTNNEEQKIKLCNSGVLLVKSNLFFKNLSQIKINNIKKEKFLPDIFEIYFHQNKPFSYILCSEEEMLGVNTLDDFIKIDAIYQHTLVNKFIKKGVLIINPQSCRLSFDTEVAKGVTIEANVV</sequence>
<dbReference type="EMBL" id="UINC01127989">
    <property type="protein sequence ID" value="SVD07462.1"/>
    <property type="molecule type" value="Genomic_DNA"/>
</dbReference>
<evidence type="ECO:0000256" key="3">
    <source>
        <dbReference type="ARBA" id="ARBA00022695"/>
    </source>
</evidence>
<evidence type="ECO:0000256" key="1">
    <source>
        <dbReference type="ARBA" id="ARBA00012457"/>
    </source>
</evidence>